<keyword evidence="4" id="KW-0804">Transcription</keyword>
<evidence type="ECO:0000256" key="4">
    <source>
        <dbReference type="ARBA" id="ARBA00023163"/>
    </source>
</evidence>
<protein>
    <submittedName>
        <fullName evidence="8">C6 transcription factor, putative</fullName>
    </submittedName>
</protein>
<reference evidence="8 9" key="1">
    <citation type="journal article" date="2008" name="PLoS Genet.">
        <title>Genomic islands in the pathogenic filamentous fungus Aspergillus fumigatus.</title>
        <authorList>
            <person name="Fedorova N.D."/>
            <person name="Khaldi N."/>
            <person name="Joardar V.S."/>
            <person name="Maiti R."/>
            <person name="Amedeo P."/>
            <person name="Anderson M.J."/>
            <person name="Crabtree J."/>
            <person name="Silva J.C."/>
            <person name="Badger J.H."/>
            <person name="Albarraq A."/>
            <person name="Angiuoli S."/>
            <person name="Bussey H."/>
            <person name="Bowyer P."/>
            <person name="Cotty P.J."/>
            <person name="Dyer P.S."/>
            <person name="Egan A."/>
            <person name="Galens K."/>
            <person name="Fraser-Liggett C.M."/>
            <person name="Haas B.J."/>
            <person name="Inman J.M."/>
            <person name="Kent R."/>
            <person name="Lemieux S."/>
            <person name="Malavazi I."/>
            <person name="Orvis J."/>
            <person name="Roemer T."/>
            <person name="Ronning C.M."/>
            <person name="Sundaram J.P."/>
            <person name="Sutton G."/>
            <person name="Turner G."/>
            <person name="Venter J.C."/>
            <person name="White O.R."/>
            <person name="Whitty B.R."/>
            <person name="Youngman P."/>
            <person name="Wolfe K.H."/>
            <person name="Goldman G.H."/>
            <person name="Wortman J.R."/>
            <person name="Jiang B."/>
            <person name="Denning D.W."/>
            <person name="Nierman W.C."/>
        </authorList>
    </citation>
    <scope>NUCLEOTIDE SEQUENCE [LARGE SCALE GENOMIC DNA]</scope>
    <source>
        <strain evidence="9">CBS 144.89 / FGSC A1163 / CEA10</strain>
    </source>
</reference>
<evidence type="ECO:0000256" key="6">
    <source>
        <dbReference type="SAM" id="MobiDB-lite"/>
    </source>
</evidence>
<evidence type="ECO:0000256" key="2">
    <source>
        <dbReference type="ARBA" id="ARBA00023015"/>
    </source>
</evidence>
<dbReference type="EMBL" id="DS499601">
    <property type="protein sequence ID" value="EDP48257.1"/>
    <property type="molecule type" value="Genomic_DNA"/>
</dbReference>
<dbReference type="AlphaFoldDB" id="B0YCC6"/>
<evidence type="ECO:0000256" key="3">
    <source>
        <dbReference type="ARBA" id="ARBA00023125"/>
    </source>
</evidence>
<comment type="subcellular location">
    <subcellularLocation>
        <location evidence="1">Nucleus</location>
    </subcellularLocation>
</comment>
<dbReference type="GO" id="GO:0005634">
    <property type="term" value="C:nucleus"/>
    <property type="evidence" value="ECO:0007669"/>
    <property type="project" value="UniProtKB-SubCell"/>
</dbReference>
<accession>B0YCC6</accession>
<dbReference type="PANTHER" id="PTHR37534:SF16">
    <property type="entry name" value="ZN(II)2CYS6 TRANSCRIPTION FACTOR (EUROFUNG)-RELATED"/>
    <property type="match status" value="1"/>
</dbReference>
<dbReference type="GO" id="GO:0008270">
    <property type="term" value="F:zinc ion binding"/>
    <property type="evidence" value="ECO:0007669"/>
    <property type="project" value="InterPro"/>
</dbReference>
<dbReference type="GO" id="GO:0000981">
    <property type="term" value="F:DNA-binding transcription factor activity, RNA polymerase II-specific"/>
    <property type="evidence" value="ECO:0007669"/>
    <property type="project" value="InterPro"/>
</dbReference>
<dbReference type="Gene3D" id="4.10.240.10">
    <property type="entry name" value="Zn(2)-C6 fungal-type DNA-binding domain"/>
    <property type="match status" value="1"/>
</dbReference>
<gene>
    <name evidence="8" type="ORF">AFUB_089710</name>
</gene>
<dbReference type="GO" id="GO:0000976">
    <property type="term" value="F:transcription cis-regulatory region binding"/>
    <property type="evidence" value="ECO:0007669"/>
    <property type="project" value="TreeGrafter"/>
</dbReference>
<sequence length="565" mass="63258">MTQFTPAYNDFSLRNESSVPSRKKCKREGGKWTRSGCLTCKRRRKRCDEAKPGCQNCARLGLSCEGYGSVWAKPLDPGAQVFQQVGLAKRRKIGRSHSASVSSDGSSQGCPSPDLTSFPSNSLNTSCSSMSKHDADETCWLEVDWKIADNRNDIENSVTPSDNDRSSVITRPLGYTSHLTALETLYLQYYVERGSKLLANLENDENPLRSLLIPRAHSSPLLMNALCALSAIHLANRTSDSLCAQTAAASYYIQTMRGVRTALTECSSNKFPEDALLSVALLCKFEIVRGSVRQWTVHLHALGKLILSCGGFDSLSQDTAHFLRGLDRANFQSSLVYGQNLAKLTNPRLITAALSDLNHAEITRLDIYIGYTERIIKLCARIADLPLLCADPVALGLEIHTIDESLRNWTKYVPSYIIPKGTTEENLTRLRMVAECFCNAAYIYLHSTLERMMRGFTQRASSFWTSFISLSKRGAVERCLRIIRSSPLDDHCEYSALTFPLFITGCECEETIDRELIMQSLTQLEVNFGIGNVKRAKELLNILWTGEKLHWLDVLEHLKWDLILT</sequence>
<dbReference type="InterPro" id="IPR021858">
    <property type="entry name" value="Fun_TF"/>
</dbReference>
<keyword evidence="3" id="KW-0238">DNA-binding</keyword>
<feature type="domain" description="Zn(2)-C6 fungal-type" evidence="7">
    <location>
        <begin position="36"/>
        <end position="64"/>
    </location>
</feature>
<dbReference type="PANTHER" id="PTHR37534">
    <property type="entry name" value="TRANSCRIPTIONAL ACTIVATOR PROTEIN UGA3"/>
    <property type="match status" value="1"/>
</dbReference>
<dbReference type="PhylomeDB" id="B0YCC6"/>
<dbReference type="InterPro" id="IPR036864">
    <property type="entry name" value="Zn2-C6_fun-type_DNA-bd_sf"/>
</dbReference>
<dbReference type="PROSITE" id="PS00463">
    <property type="entry name" value="ZN2_CY6_FUNGAL_1"/>
    <property type="match status" value="1"/>
</dbReference>
<evidence type="ECO:0000256" key="1">
    <source>
        <dbReference type="ARBA" id="ARBA00004123"/>
    </source>
</evidence>
<evidence type="ECO:0000313" key="9">
    <source>
        <dbReference type="Proteomes" id="UP000001699"/>
    </source>
</evidence>
<dbReference type="InterPro" id="IPR001138">
    <property type="entry name" value="Zn2Cys6_DnaBD"/>
</dbReference>
<keyword evidence="9" id="KW-1185">Reference proteome</keyword>
<dbReference type="CDD" id="cd00067">
    <property type="entry name" value="GAL4"/>
    <property type="match status" value="1"/>
</dbReference>
<evidence type="ECO:0000259" key="7">
    <source>
        <dbReference type="PROSITE" id="PS50048"/>
    </source>
</evidence>
<dbReference type="SMART" id="SM00066">
    <property type="entry name" value="GAL4"/>
    <property type="match status" value="1"/>
</dbReference>
<feature type="region of interest" description="Disordered" evidence="6">
    <location>
        <begin position="96"/>
        <end position="115"/>
    </location>
</feature>
<dbReference type="SUPFAM" id="SSF57701">
    <property type="entry name" value="Zn2/Cys6 DNA-binding domain"/>
    <property type="match status" value="1"/>
</dbReference>
<dbReference type="Proteomes" id="UP000001699">
    <property type="component" value="Unassembled WGS sequence"/>
</dbReference>
<dbReference type="GO" id="GO:0045944">
    <property type="term" value="P:positive regulation of transcription by RNA polymerase II"/>
    <property type="evidence" value="ECO:0007669"/>
    <property type="project" value="TreeGrafter"/>
</dbReference>
<dbReference type="VEuPathDB" id="FungiDB:AFUB_089710"/>
<name>B0YCC6_ASPFC</name>
<dbReference type="Pfam" id="PF11951">
    <property type="entry name" value="Fungal_trans_2"/>
    <property type="match status" value="1"/>
</dbReference>
<evidence type="ECO:0000313" key="8">
    <source>
        <dbReference type="EMBL" id="EDP48257.1"/>
    </source>
</evidence>
<dbReference type="HOGENOM" id="CLU_035159_0_0_1"/>
<proteinExistence type="predicted"/>
<organism evidence="8 9">
    <name type="scientific">Aspergillus fumigatus (strain CBS 144.89 / FGSC A1163 / CEA10)</name>
    <name type="common">Neosartorya fumigata</name>
    <dbReference type="NCBI Taxonomy" id="451804"/>
    <lineage>
        <taxon>Eukaryota</taxon>
        <taxon>Fungi</taxon>
        <taxon>Dikarya</taxon>
        <taxon>Ascomycota</taxon>
        <taxon>Pezizomycotina</taxon>
        <taxon>Eurotiomycetes</taxon>
        <taxon>Eurotiomycetidae</taxon>
        <taxon>Eurotiales</taxon>
        <taxon>Aspergillaceae</taxon>
        <taxon>Aspergillus</taxon>
        <taxon>Aspergillus subgen. Fumigati</taxon>
    </lineage>
</organism>
<keyword evidence="5" id="KW-0539">Nucleus</keyword>
<dbReference type="Pfam" id="PF00172">
    <property type="entry name" value="Zn_clus"/>
    <property type="match status" value="1"/>
</dbReference>
<dbReference type="OrthoDB" id="3509362at2759"/>
<evidence type="ECO:0000256" key="5">
    <source>
        <dbReference type="ARBA" id="ARBA00023242"/>
    </source>
</evidence>
<dbReference type="PROSITE" id="PS50048">
    <property type="entry name" value="ZN2_CY6_FUNGAL_2"/>
    <property type="match status" value="1"/>
</dbReference>
<keyword evidence="2" id="KW-0805">Transcription regulation</keyword>
<dbReference type="CDD" id="cd12148">
    <property type="entry name" value="fungal_TF_MHR"/>
    <property type="match status" value="1"/>
</dbReference>